<evidence type="ECO:0000256" key="2">
    <source>
        <dbReference type="ARBA" id="ARBA00023125"/>
    </source>
</evidence>
<keyword evidence="3" id="KW-0804">Transcription</keyword>
<feature type="domain" description="HTH merR-type" evidence="4">
    <location>
        <begin position="1"/>
        <end position="69"/>
    </location>
</feature>
<accession>A0A2D2BYR8</accession>
<dbReference type="PROSITE" id="PS50937">
    <property type="entry name" value="HTH_MERR_2"/>
    <property type="match status" value="1"/>
</dbReference>
<evidence type="ECO:0000256" key="1">
    <source>
        <dbReference type="ARBA" id="ARBA00023015"/>
    </source>
</evidence>
<dbReference type="InterPro" id="IPR047057">
    <property type="entry name" value="MerR_fam"/>
</dbReference>
<keyword evidence="1" id="KW-0805">Transcription regulation</keyword>
<dbReference type="GO" id="GO:0003677">
    <property type="term" value="F:DNA binding"/>
    <property type="evidence" value="ECO:0007669"/>
    <property type="project" value="UniProtKB-KW"/>
</dbReference>
<dbReference type="GeneID" id="78897229"/>
<dbReference type="RefSeq" id="WP_099648522.1">
    <property type="nucleotide sequence ID" value="NZ_CAJGAB010000061.1"/>
</dbReference>
<sequence>MKIGEIAKAAGVTTSRIRFYERRGIIAPAVRGENGYRDYPEELVAILRFIEQAQSLGFSLKEIAGVEIAEGEHPISCDEAIQLLSEKLTAVDALIAEARDRKRRIKALIGELQQRSAQG</sequence>
<evidence type="ECO:0000256" key="3">
    <source>
        <dbReference type="ARBA" id="ARBA00023163"/>
    </source>
</evidence>
<evidence type="ECO:0000259" key="4">
    <source>
        <dbReference type="PROSITE" id="PS50937"/>
    </source>
</evidence>
<proteinExistence type="predicted"/>
<dbReference type="PANTHER" id="PTHR30204">
    <property type="entry name" value="REDOX-CYCLING DRUG-SENSING TRANSCRIPTIONAL ACTIVATOR SOXR"/>
    <property type="match status" value="1"/>
</dbReference>
<name>A0A2D2BYR8_9RHOB</name>
<reference evidence="5 6" key="1">
    <citation type="submission" date="2017-10" db="EMBL/GenBank/DDBJ databases">
        <title>Complete genome sequence of Paracoccus yeei TT13 isolated from human skin.</title>
        <authorList>
            <person name="Lee K."/>
            <person name="Lim J.Y."/>
            <person name="Hwang I."/>
        </authorList>
    </citation>
    <scope>NUCLEOTIDE SEQUENCE [LARGE SCALE GENOMIC DNA]</scope>
    <source>
        <strain evidence="5 6">TT13</strain>
    </source>
</reference>
<gene>
    <name evidence="5" type="ORF">PYTT13_06040</name>
</gene>
<dbReference type="SMART" id="SM00422">
    <property type="entry name" value="HTH_MERR"/>
    <property type="match status" value="1"/>
</dbReference>
<dbReference type="AlphaFoldDB" id="A0A2D2BYR8"/>
<dbReference type="GO" id="GO:0003700">
    <property type="term" value="F:DNA-binding transcription factor activity"/>
    <property type="evidence" value="ECO:0007669"/>
    <property type="project" value="InterPro"/>
</dbReference>
<dbReference type="EMBL" id="CP024422">
    <property type="protein sequence ID" value="ATQ55410.1"/>
    <property type="molecule type" value="Genomic_DNA"/>
</dbReference>
<dbReference type="Gene3D" id="1.10.1660.10">
    <property type="match status" value="1"/>
</dbReference>
<evidence type="ECO:0000313" key="5">
    <source>
        <dbReference type="EMBL" id="ATQ55410.1"/>
    </source>
</evidence>
<protein>
    <submittedName>
        <fullName evidence="5">MerR family transcriptional regulator</fullName>
    </submittedName>
</protein>
<dbReference type="InterPro" id="IPR000551">
    <property type="entry name" value="MerR-type_HTH_dom"/>
</dbReference>
<dbReference type="PRINTS" id="PR00040">
    <property type="entry name" value="HTHMERR"/>
</dbReference>
<organism evidence="5 6">
    <name type="scientific">Paracoccus yeei</name>
    <dbReference type="NCBI Taxonomy" id="147645"/>
    <lineage>
        <taxon>Bacteria</taxon>
        <taxon>Pseudomonadati</taxon>
        <taxon>Pseudomonadota</taxon>
        <taxon>Alphaproteobacteria</taxon>
        <taxon>Rhodobacterales</taxon>
        <taxon>Paracoccaceae</taxon>
        <taxon>Paracoccus</taxon>
    </lineage>
</organism>
<dbReference type="SUPFAM" id="SSF46955">
    <property type="entry name" value="Putative DNA-binding domain"/>
    <property type="match status" value="1"/>
</dbReference>
<dbReference type="PANTHER" id="PTHR30204:SF94">
    <property type="entry name" value="HEAVY METAL-DEPENDENT TRANSCRIPTIONAL REGULATOR HI_0293-RELATED"/>
    <property type="match status" value="1"/>
</dbReference>
<keyword evidence="2" id="KW-0238">DNA-binding</keyword>
<dbReference type="PROSITE" id="PS00552">
    <property type="entry name" value="HTH_MERR_1"/>
    <property type="match status" value="1"/>
</dbReference>
<evidence type="ECO:0000313" key="6">
    <source>
        <dbReference type="Proteomes" id="UP000229314"/>
    </source>
</evidence>
<dbReference type="Pfam" id="PF13411">
    <property type="entry name" value="MerR_1"/>
    <property type="match status" value="1"/>
</dbReference>
<dbReference type="InterPro" id="IPR009061">
    <property type="entry name" value="DNA-bd_dom_put_sf"/>
</dbReference>
<dbReference type="Proteomes" id="UP000229314">
    <property type="component" value="Chromosome"/>
</dbReference>